<evidence type="ECO:0000313" key="3">
    <source>
        <dbReference type="Proteomes" id="UP000199022"/>
    </source>
</evidence>
<organism evidence="2 3">
    <name type="scientific">Klenkia taihuensis</name>
    <dbReference type="NCBI Taxonomy" id="1225127"/>
    <lineage>
        <taxon>Bacteria</taxon>
        <taxon>Bacillati</taxon>
        <taxon>Actinomycetota</taxon>
        <taxon>Actinomycetes</taxon>
        <taxon>Geodermatophilales</taxon>
        <taxon>Geodermatophilaceae</taxon>
        <taxon>Klenkia</taxon>
    </lineage>
</organism>
<dbReference type="Proteomes" id="UP000199022">
    <property type="component" value="Unassembled WGS sequence"/>
</dbReference>
<dbReference type="EMBL" id="FOMD01000002">
    <property type="protein sequence ID" value="SFC99730.1"/>
    <property type="molecule type" value="Genomic_DNA"/>
</dbReference>
<keyword evidence="1" id="KW-0812">Transmembrane</keyword>
<evidence type="ECO:0000313" key="2">
    <source>
        <dbReference type="EMBL" id="SFC99730.1"/>
    </source>
</evidence>
<proteinExistence type="predicted"/>
<evidence type="ECO:0000256" key="1">
    <source>
        <dbReference type="SAM" id="Phobius"/>
    </source>
</evidence>
<reference evidence="3" key="1">
    <citation type="submission" date="2016-10" db="EMBL/GenBank/DDBJ databases">
        <authorList>
            <person name="Varghese N."/>
            <person name="Submissions S."/>
        </authorList>
    </citation>
    <scope>NUCLEOTIDE SEQUENCE [LARGE SCALE GENOMIC DNA]</scope>
    <source>
        <strain evidence="3">DSM 45962</strain>
    </source>
</reference>
<keyword evidence="1" id="KW-1133">Transmembrane helix</keyword>
<gene>
    <name evidence="2" type="ORF">SAMN05661030_2223</name>
</gene>
<keyword evidence="1" id="KW-0472">Membrane</keyword>
<accession>A0A1I1P196</accession>
<sequence length="60" mass="6400">MAAVLTGFVGLLLNGTYRFEGPVVVRVTPTHGLHAGDVLLLLGWLAAMLALTALVRSRRN</sequence>
<keyword evidence="3" id="KW-1185">Reference proteome</keyword>
<dbReference type="AlphaFoldDB" id="A0A1I1P196"/>
<name>A0A1I1P196_9ACTN</name>
<feature type="transmembrane region" description="Helical" evidence="1">
    <location>
        <begin position="34"/>
        <end position="55"/>
    </location>
</feature>
<protein>
    <submittedName>
        <fullName evidence="2">Uncharacterized protein</fullName>
    </submittedName>
</protein>